<evidence type="ECO:0000259" key="2">
    <source>
        <dbReference type="Pfam" id="PF20434"/>
    </source>
</evidence>
<dbReference type="Pfam" id="PF20434">
    <property type="entry name" value="BD-FAE"/>
    <property type="match status" value="1"/>
</dbReference>
<dbReference type="InterPro" id="IPR029058">
    <property type="entry name" value="AB_hydrolase_fold"/>
</dbReference>
<gene>
    <name evidence="3" type="ORF">Z520_00764</name>
</gene>
<dbReference type="VEuPathDB" id="FungiDB:Z520_00764"/>
<reference evidence="3 4" key="1">
    <citation type="submission" date="2015-01" db="EMBL/GenBank/DDBJ databases">
        <title>The Genome Sequence of Fonsecaea multimorphosa CBS 102226.</title>
        <authorList>
            <consortium name="The Broad Institute Genomics Platform"/>
            <person name="Cuomo C."/>
            <person name="de Hoog S."/>
            <person name="Gorbushina A."/>
            <person name="Stielow B."/>
            <person name="Teixiera M."/>
            <person name="Abouelleil A."/>
            <person name="Chapman S.B."/>
            <person name="Priest M."/>
            <person name="Young S.K."/>
            <person name="Wortman J."/>
            <person name="Nusbaum C."/>
            <person name="Birren B."/>
        </authorList>
    </citation>
    <scope>NUCLEOTIDE SEQUENCE [LARGE SCALE GENOMIC DNA]</scope>
    <source>
        <strain evidence="3 4">CBS 102226</strain>
    </source>
</reference>
<evidence type="ECO:0000313" key="3">
    <source>
        <dbReference type="EMBL" id="KIY04072.1"/>
    </source>
</evidence>
<proteinExistence type="predicted"/>
<dbReference type="GeneID" id="27706510"/>
<dbReference type="PANTHER" id="PTHR48081:SF33">
    <property type="entry name" value="KYNURENINE FORMAMIDASE"/>
    <property type="match status" value="1"/>
</dbReference>
<dbReference type="OrthoDB" id="433474at2759"/>
<dbReference type="SUPFAM" id="SSF53474">
    <property type="entry name" value="alpha/beta-Hydrolases"/>
    <property type="match status" value="1"/>
</dbReference>
<feature type="domain" description="BD-FAE-like" evidence="2">
    <location>
        <begin position="42"/>
        <end position="147"/>
    </location>
</feature>
<dbReference type="ESTHER" id="9euro-a0a0d2j3u8">
    <property type="family name" value="BD-FAE"/>
</dbReference>
<dbReference type="InterPro" id="IPR049492">
    <property type="entry name" value="BD-FAE-like_dom"/>
</dbReference>
<name>A0A0D2J3U8_9EURO</name>
<dbReference type="AlphaFoldDB" id="A0A0D2J3U8"/>
<dbReference type="Gene3D" id="3.40.50.1820">
    <property type="entry name" value="alpha/beta hydrolase"/>
    <property type="match status" value="1"/>
</dbReference>
<dbReference type="EMBL" id="KN848062">
    <property type="protein sequence ID" value="KIY04072.1"/>
    <property type="molecule type" value="Genomic_DNA"/>
</dbReference>
<evidence type="ECO:0000256" key="1">
    <source>
        <dbReference type="ARBA" id="ARBA00022801"/>
    </source>
</evidence>
<dbReference type="RefSeq" id="XP_016638194.1">
    <property type="nucleotide sequence ID" value="XM_016771284.1"/>
</dbReference>
<dbReference type="PANTHER" id="PTHR48081">
    <property type="entry name" value="AB HYDROLASE SUPERFAMILY PROTEIN C4A8.06C"/>
    <property type="match status" value="1"/>
</dbReference>
<keyword evidence="4" id="KW-1185">Reference proteome</keyword>
<sequence length="305" mass="33162">MIGQVVLPTNQIYLPLVEEHSQEIEGASRDTYSYGSDARQQLDIYTPSSAAPTLGGNSRPVLVFFYGGGFANGDKVNPMRPLFYKNLGYFFAEKVGLETIIVDYRLIKHGASFPSGGDDVDAALSWIDQRYAGQKRALYLMGNSAGGINVCTWLFEPTYLQSRRKLIAGGGSTGVKLAGVIVLGALYHFQNSSAPLREALGGYFGEGLDDKSPIASIQRAEEAGELTSAEWPPVLVMDCELDPEDIQKSSQDFVALLKKAGTFQLDYVNIKGHNHISPPLGLGSGIEAEEEWGYKLGSWLKKDPA</sequence>
<dbReference type="InterPro" id="IPR050300">
    <property type="entry name" value="GDXG_lipolytic_enzyme"/>
</dbReference>
<dbReference type="GO" id="GO:0004061">
    <property type="term" value="F:arylformamidase activity"/>
    <property type="evidence" value="ECO:0007669"/>
    <property type="project" value="TreeGrafter"/>
</dbReference>
<accession>A0A0D2J3U8</accession>
<protein>
    <recommendedName>
        <fullName evidence="2">BD-FAE-like domain-containing protein</fullName>
    </recommendedName>
</protein>
<dbReference type="Proteomes" id="UP000053411">
    <property type="component" value="Unassembled WGS sequence"/>
</dbReference>
<dbReference type="STRING" id="1442371.A0A0D2J3U8"/>
<organism evidence="3 4">
    <name type="scientific">Fonsecaea multimorphosa CBS 102226</name>
    <dbReference type="NCBI Taxonomy" id="1442371"/>
    <lineage>
        <taxon>Eukaryota</taxon>
        <taxon>Fungi</taxon>
        <taxon>Dikarya</taxon>
        <taxon>Ascomycota</taxon>
        <taxon>Pezizomycotina</taxon>
        <taxon>Eurotiomycetes</taxon>
        <taxon>Chaetothyriomycetidae</taxon>
        <taxon>Chaetothyriales</taxon>
        <taxon>Herpotrichiellaceae</taxon>
        <taxon>Fonsecaea</taxon>
    </lineage>
</organism>
<evidence type="ECO:0000313" key="4">
    <source>
        <dbReference type="Proteomes" id="UP000053411"/>
    </source>
</evidence>
<keyword evidence="1" id="KW-0378">Hydrolase</keyword>